<feature type="signal peptide" evidence="1">
    <location>
        <begin position="1"/>
        <end position="23"/>
    </location>
</feature>
<feature type="chain" id="PRO_5039282231" description="Small secreted domain DUF320" evidence="1">
    <location>
        <begin position="24"/>
        <end position="98"/>
    </location>
</feature>
<evidence type="ECO:0000256" key="1">
    <source>
        <dbReference type="SAM" id="SignalP"/>
    </source>
</evidence>
<gene>
    <name evidence="2" type="ORF">Cco03nite_29420</name>
</gene>
<sequence>MTRAPTRMLAGSAACTVIGSNVAGLVALAGGSAPPVRSCTADGAGDGGTVVAVTVGGLGAPPAAGPGAGGGAGMISGGTTAIVAATASPRAAQPSTRL</sequence>
<keyword evidence="1" id="KW-0732">Signal</keyword>
<name>A0A8J3P752_9ACTN</name>
<evidence type="ECO:0000313" key="3">
    <source>
        <dbReference type="Proteomes" id="UP000630887"/>
    </source>
</evidence>
<reference evidence="2 3" key="1">
    <citation type="submission" date="2021-01" db="EMBL/GenBank/DDBJ databases">
        <title>Whole genome shotgun sequence of Catellatospora coxensis NBRC 107359.</title>
        <authorList>
            <person name="Komaki H."/>
            <person name="Tamura T."/>
        </authorList>
    </citation>
    <scope>NUCLEOTIDE SEQUENCE [LARGE SCALE GENOMIC DNA]</scope>
    <source>
        <strain evidence="2 3">NBRC 107359</strain>
    </source>
</reference>
<protein>
    <recommendedName>
        <fullName evidence="4">Small secreted domain DUF320</fullName>
    </recommendedName>
</protein>
<dbReference type="AlphaFoldDB" id="A0A8J3P752"/>
<proteinExistence type="predicted"/>
<accession>A0A8J3P752</accession>
<keyword evidence="3" id="KW-1185">Reference proteome</keyword>
<evidence type="ECO:0008006" key="4">
    <source>
        <dbReference type="Google" id="ProtNLM"/>
    </source>
</evidence>
<evidence type="ECO:0000313" key="2">
    <source>
        <dbReference type="EMBL" id="GIG06242.1"/>
    </source>
</evidence>
<comment type="caution">
    <text evidence="2">The sequence shown here is derived from an EMBL/GenBank/DDBJ whole genome shotgun (WGS) entry which is preliminary data.</text>
</comment>
<dbReference type="EMBL" id="BONI01000021">
    <property type="protein sequence ID" value="GIG06242.1"/>
    <property type="molecule type" value="Genomic_DNA"/>
</dbReference>
<dbReference type="Proteomes" id="UP000630887">
    <property type="component" value="Unassembled WGS sequence"/>
</dbReference>
<organism evidence="2 3">
    <name type="scientific">Catellatospora coxensis</name>
    <dbReference type="NCBI Taxonomy" id="310354"/>
    <lineage>
        <taxon>Bacteria</taxon>
        <taxon>Bacillati</taxon>
        <taxon>Actinomycetota</taxon>
        <taxon>Actinomycetes</taxon>
        <taxon>Micromonosporales</taxon>
        <taxon>Micromonosporaceae</taxon>
        <taxon>Catellatospora</taxon>
    </lineage>
</organism>